<sequence length="110" mass="11467">MRSLTRGLTAATALTLALGIAGAGEATAQYYDYGRPPPPDGYYDAPVRRPPPPRGRPVGYNCEAVQYGISGAQPYSCPLPGARPLGARCFCDMPIASFSSPQTAAGHVVP</sequence>
<keyword evidence="2" id="KW-0732">Signal</keyword>
<evidence type="ECO:0000313" key="3">
    <source>
        <dbReference type="EMBL" id="GJE06300.1"/>
    </source>
</evidence>
<evidence type="ECO:0000313" key="4">
    <source>
        <dbReference type="Proteomes" id="UP001055102"/>
    </source>
</evidence>
<dbReference type="EMBL" id="BPQR01000027">
    <property type="protein sequence ID" value="GJE06300.1"/>
    <property type="molecule type" value="Genomic_DNA"/>
</dbReference>
<reference evidence="3" key="1">
    <citation type="journal article" date="2021" name="Front. Microbiol.">
        <title>Comprehensive Comparative Genomics and Phenotyping of Methylobacterium Species.</title>
        <authorList>
            <person name="Alessa O."/>
            <person name="Ogura Y."/>
            <person name="Fujitani Y."/>
            <person name="Takami H."/>
            <person name="Hayashi T."/>
            <person name="Sahin N."/>
            <person name="Tani A."/>
        </authorList>
    </citation>
    <scope>NUCLEOTIDE SEQUENCE</scope>
    <source>
        <strain evidence="3">LMG 23639</strain>
    </source>
</reference>
<proteinExistence type="predicted"/>
<protein>
    <submittedName>
        <fullName evidence="3">Uncharacterized protein</fullName>
    </submittedName>
</protein>
<dbReference type="Proteomes" id="UP001055102">
    <property type="component" value="Unassembled WGS sequence"/>
</dbReference>
<gene>
    <name evidence="3" type="ORF">AOPFMNJM_1616</name>
</gene>
<accession>A0ABQ4SSX0</accession>
<reference evidence="3" key="2">
    <citation type="submission" date="2021-08" db="EMBL/GenBank/DDBJ databases">
        <authorList>
            <person name="Tani A."/>
            <person name="Ola A."/>
            <person name="Ogura Y."/>
            <person name="Katsura K."/>
            <person name="Hayashi T."/>
        </authorList>
    </citation>
    <scope>NUCLEOTIDE SEQUENCE</scope>
    <source>
        <strain evidence="3">LMG 23639</strain>
    </source>
</reference>
<feature type="chain" id="PRO_5046384819" evidence="2">
    <location>
        <begin position="29"/>
        <end position="110"/>
    </location>
</feature>
<evidence type="ECO:0000256" key="1">
    <source>
        <dbReference type="SAM" id="MobiDB-lite"/>
    </source>
</evidence>
<feature type="region of interest" description="Disordered" evidence="1">
    <location>
        <begin position="29"/>
        <end position="57"/>
    </location>
</feature>
<evidence type="ECO:0000256" key="2">
    <source>
        <dbReference type="SAM" id="SignalP"/>
    </source>
</evidence>
<dbReference type="RefSeq" id="WP_238274954.1">
    <property type="nucleotide sequence ID" value="NZ_BPQR01000027.1"/>
</dbReference>
<name>A0ABQ4SSX0_9HYPH</name>
<feature type="signal peptide" evidence="2">
    <location>
        <begin position="1"/>
        <end position="28"/>
    </location>
</feature>
<keyword evidence="4" id="KW-1185">Reference proteome</keyword>
<comment type="caution">
    <text evidence="3">The sequence shown here is derived from an EMBL/GenBank/DDBJ whole genome shotgun (WGS) entry which is preliminary data.</text>
</comment>
<organism evidence="3 4">
    <name type="scientific">Methylobacterium jeotgali</name>
    <dbReference type="NCBI Taxonomy" id="381630"/>
    <lineage>
        <taxon>Bacteria</taxon>
        <taxon>Pseudomonadati</taxon>
        <taxon>Pseudomonadota</taxon>
        <taxon>Alphaproteobacteria</taxon>
        <taxon>Hyphomicrobiales</taxon>
        <taxon>Methylobacteriaceae</taxon>
        <taxon>Methylobacterium</taxon>
    </lineage>
</organism>